<comment type="caution">
    <text evidence="1">The sequence shown here is derived from an EMBL/GenBank/DDBJ whole genome shotgun (WGS) entry which is preliminary data.</text>
</comment>
<protein>
    <submittedName>
        <fullName evidence="1">Uncharacterized protein</fullName>
    </submittedName>
</protein>
<reference evidence="1" key="1">
    <citation type="submission" date="2022-12" db="EMBL/GenBank/DDBJ databases">
        <authorList>
            <person name="Wang J."/>
        </authorList>
    </citation>
    <scope>NUCLEOTIDE SEQUENCE</scope>
    <source>
        <strain evidence="1">HY-42-06</strain>
    </source>
</reference>
<dbReference type="InterPro" id="IPR012347">
    <property type="entry name" value="Ferritin-like"/>
</dbReference>
<evidence type="ECO:0000313" key="1">
    <source>
        <dbReference type="EMBL" id="MCY6370772.1"/>
    </source>
</evidence>
<accession>A0ABT4CP00</accession>
<name>A0ABT4CP00_9CLOT</name>
<evidence type="ECO:0000313" key="2">
    <source>
        <dbReference type="Proteomes" id="UP001079657"/>
    </source>
</evidence>
<gene>
    <name evidence="1" type="ORF">OXH55_09035</name>
</gene>
<dbReference type="RefSeq" id="WP_268049597.1">
    <property type="nucleotide sequence ID" value="NZ_JAPQES010000002.1"/>
</dbReference>
<dbReference type="InterPro" id="IPR009078">
    <property type="entry name" value="Ferritin-like_SF"/>
</dbReference>
<dbReference type="Gene3D" id="1.20.1260.10">
    <property type="match status" value="1"/>
</dbReference>
<dbReference type="EMBL" id="JAPQES010000002">
    <property type="protein sequence ID" value="MCY6370772.1"/>
    <property type="molecule type" value="Genomic_DNA"/>
</dbReference>
<keyword evidence="2" id="KW-1185">Reference proteome</keyword>
<proteinExistence type="predicted"/>
<dbReference type="SUPFAM" id="SSF47240">
    <property type="entry name" value="Ferritin-like"/>
    <property type="match status" value="1"/>
</dbReference>
<sequence length="62" mass="7401">MQLNTKDMIKQKLLDVQESVRDYEEYAKQVDNSEVNRVFKDFAEESAMQAQKLQQLLTKYDK</sequence>
<dbReference type="Proteomes" id="UP001079657">
    <property type="component" value="Unassembled WGS sequence"/>
</dbReference>
<organism evidence="1 2">
    <name type="scientific">Clostridium ganghwense</name>
    <dbReference type="NCBI Taxonomy" id="312089"/>
    <lineage>
        <taxon>Bacteria</taxon>
        <taxon>Bacillati</taxon>
        <taxon>Bacillota</taxon>
        <taxon>Clostridia</taxon>
        <taxon>Eubacteriales</taxon>
        <taxon>Clostridiaceae</taxon>
        <taxon>Clostridium</taxon>
    </lineage>
</organism>